<dbReference type="Pfam" id="PF23598">
    <property type="entry name" value="LRR_14"/>
    <property type="match status" value="1"/>
</dbReference>
<feature type="region of interest" description="Disordered" evidence="2">
    <location>
        <begin position="145"/>
        <end position="172"/>
    </location>
</feature>
<evidence type="ECO:0000256" key="2">
    <source>
        <dbReference type="SAM" id="MobiDB-lite"/>
    </source>
</evidence>
<keyword evidence="1" id="KW-0677">Repeat</keyword>
<evidence type="ECO:0000313" key="5">
    <source>
        <dbReference type="Proteomes" id="UP000008021"/>
    </source>
</evidence>
<dbReference type="HOGENOM" id="CLU_108691_0_0_1"/>
<feature type="domain" description="Disease resistance R13L4/SHOC-2-like LRR" evidence="3">
    <location>
        <begin position="2"/>
        <end position="140"/>
    </location>
</feature>
<evidence type="ECO:0000256" key="1">
    <source>
        <dbReference type="ARBA" id="ARBA00022737"/>
    </source>
</evidence>
<evidence type="ECO:0000259" key="3">
    <source>
        <dbReference type="Pfam" id="PF23598"/>
    </source>
</evidence>
<organism evidence="4">
    <name type="scientific">Oryza meridionalis</name>
    <dbReference type="NCBI Taxonomy" id="40149"/>
    <lineage>
        <taxon>Eukaryota</taxon>
        <taxon>Viridiplantae</taxon>
        <taxon>Streptophyta</taxon>
        <taxon>Embryophyta</taxon>
        <taxon>Tracheophyta</taxon>
        <taxon>Spermatophyta</taxon>
        <taxon>Magnoliopsida</taxon>
        <taxon>Liliopsida</taxon>
        <taxon>Poales</taxon>
        <taxon>Poaceae</taxon>
        <taxon>BOP clade</taxon>
        <taxon>Oryzoideae</taxon>
        <taxon>Oryzeae</taxon>
        <taxon>Oryzinae</taxon>
        <taxon>Oryza</taxon>
    </lineage>
</organism>
<reference evidence="4" key="1">
    <citation type="submission" date="2015-04" db="UniProtKB">
        <authorList>
            <consortium name="EnsemblPlants"/>
        </authorList>
    </citation>
    <scope>IDENTIFICATION</scope>
</reference>
<dbReference type="InterPro" id="IPR055414">
    <property type="entry name" value="LRR_R13L4/SHOC2-like"/>
</dbReference>
<keyword evidence="5" id="KW-1185">Reference proteome</keyword>
<reference evidence="4" key="2">
    <citation type="submission" date="2018-05" db="EMBL/GenBank/DDBJ databases">
        <title>OmerRS3 (Oryza meridionalis Reference Sequence Version 3).</title>
        <authorList>
            <person name="Zhang J."/>
            <person name="Kudrna D."/>
            <person name="Lee S."/>
            <person name="Talag J."/>
            <person name="Welchert J."/>
            <person name="Wing R.A."/>
        </authorList>
    </citation>
    <scope>NUCLEOTIDE SEQUENCE [LARGE SCALE GENOMIC DNA]</scope>
    <source>
        <strain evidence="4">cv. OR44</strain>
    </source>
</reference>
<dbReference type="Proteomes" id="UP000008021">
    <property type="component" value="Chromosome 10"/>
</dbReference>
<dbReference type="Gramene" id="OMERI10G01260.1">
    <property type="protein sequence ID" value="OMERI10G01260.1"/>
    <property type="gene ID" value="OMERI10G01260"/>
</dbReference>
<accession>A0A0E0EVJ0</accession>
<dbReference type="AlphaFoldDB" id="A0A0E0EVJ0"/>
<evidence type="ECO:0000313" key="4">
    <source>
        <dbReference type="EnsemblPlants" id="OMERI10G01260.1"/>
    </source>
</evidence>
<sequence>MAYLNINLREIKEEDMETLGDLPALLSLEIWLEPNPKEQLTVQSMGFPCLKEFLLVCGDHDGGAYLTFGKGAMPKLEKLEIPFHVLMAKSHGFYFGINNLLRLKEVNVIIYREGTVRSDTESVVAAIKREASANPNHPRLAIFGADAEEVQEDNREESDYNWGSEDDGATDT</sequence>
<dbReference type="STRING" id="40149.A0A0E0EVJ0"/>
<name>A0A0E0EVJ0_9ORYZ</name>
<proteinExistence type="predicted"/>
<feature type="compositionally biased region" description="Acidic residues" evidence="2">
    <location>
        <begin position="146"/>
        <end position="156"/>
    </location>
</feature>
<dbReference type="EnsemblPlants" id="OMERI10G01260.1">
    <property type="protein sequence ID" value="OMERI10G01260.1"/>
    <property type="gene ID" value="OMERI10G01260"/>
</dbReference>
<protein>
    <recommendedName>
        <fullName evidence="3">Disease resistance R13L4/SHOC-2-like LRR domain-containing protein</fullName>
    </recommendedName>
</protein>